<dbReference type="EMBL" id="RQVR01000013">
    <property type="protein sequence ID" value="RRJ89950.1"/>
    <property type="molecule type" value="Genomic_DNA"/>
</dbReference>
<dbReference type="InterPro" id="IPR018707">
    <property type="entry name" value="LpxR"/>
</dbReference>
<dbReference type="RefSeq" id="WP_125013240.1">
    <property type="nucleotide sequence ID" value="NZ_RQVR01000013.1"/>
</dbReference>
<organism evidence="2 3">
    <name type="scientific">Flavobacterium macacae</name>
    <dbReference type="NCBI Taxonomy" id="2488993"/>
    <lineage>
        <taxon>Bacteria</taxon>
        <taxon>Pseudomonadati</taxon>
        <taxon>Bacteroidota</taxon>
        <taxon>Flavobacteriia</taxon>
        <taxon>Flavobacteriales</taxon>
        <taxon>Flavobacteriaceae</taxon>
        <taxon>Flavobacterium</taxon>
    </lineage>
</organism>
<dbReference type="AlphaFoldDB" id="A0A3P3W4S2"/>
<evidence type="ECO:0000256" key="1">
    <source>
        <dbReference type="SAM" id="SignalP"/>
    </source>
</evidence>
<dbReference type="Gene3D" id="2.40.128.140">
    <property type="entry name" value="Outer membrane protein"/>
    <property type="match status" value="1"/>
</dbReference>
<feature type="chain" id="PRO_5018183514" evidence="1">
    <location>
        <begin position="20"/>
        <end position="317"/>
    </location>
</feature>
<keyword evidence="3" id="KW-1185">Reference proteome</keyword>
<dbReference type="Pfam" id="PF09982">
    <property type="entry name" value="LpxR"/>
    <property type="match status" value="1"/>
</dbReference>
<dbReference type="InterPro" id="IPR037107">
    <property type="entry name" value="Put_OMP_sf"/>
</dbReference>
<sequence length="317" mass="36843">MLKKISPLFFLLFSNAIFSQNTSVELGILVDNDLFSSTVNDQYYTNGIEIFYRFLNQNENQKLNKKITEFKFGQYIYNPHTVEARRITKHDRPFAGYLFLEAGMNRYYQSESVLKTNLQIGVVGPSSQAEEFQKLFHKAFGYKPVEGWNFQIQDAFALQGNMLYSKKLFPTQPAEKMDFNVQAEVNFGTVLNGISFGPLTRIALWEKLVPMYDSNLHGASLHSDKEKYREQSEFYFYVNPSVNYQIYDATIQGSMFGGNNPVTYDLVPIRFNGEAGFKYRKNHWNFHYVFVYRGKEVDNSRNEGYFYGSIGASYLLY</sequence>
<reference evidence="2 3" key="1">
    <citation type="submission" date="2018-11" db="EMBL/GenBank/DDBJ databases">
        <title>Flavobacterium sp. nov., YIM 102600 draft genome.</title>
        <authorList>
            <person name="Li G."/>
            <person name="Jiang Y."/>
        </authorList>
    </citation>
    <scope>NUCLEOTIDE SEQUENCE [LARGE SCALE GENOMIC DNA]</scope>
    <source>
        <strain evidence="2 3">YIM 102600</strain>
    </source>
</reference>
<keyword evidence="1" id="KW-0732">Signal</keyword>
<proteinExistence type="predicted"/>
<evidence type="ECO:0000313" key="3">
    <source>
        <dbReference type="Proteomes" id="UP000271937"/>
    </source>
</evidence>
<name>A0A3P3W4S2_9FLAO</name>
<protein>
    <submittedName>
        <fullName evidence="2">Lipid A deacylase LpxR family protein</fullName>
    </submittedName>
</protein>
<feature type="signal peptide" evidence="1">
    <location>
        <begin position="1"/>
        <end position="19"/>
    </location>
</feature>
<accession>A0A3P3W4S2</accession>
<comment type="caution">
    <text evidence="2">The sequence shown here is derived from an EMBL/GenBank/DDBJ whole genome shotgun (WGS) entry which is preliminary data.</text>
</comment>
<gene>
    <name evidence="2" type="ORF">EG849_11545</name>
</gene>
<evidence type="ECO:0000313" key="2">
    <source>
        <dbReference type="EMBL" id="RRJ89950.1"/>
    </source>
</evidence>
<dbReference type="Proteomes" id="UP000271937">
    <property type="component" value="Unassembled WGS sequence"/>
</dbReference>
<dbReference type="OrthoDB" id="622552at2"/>